<dbReference type="InterPro" id="IPR018746">
    <property type="entry name" value="DUF2298"/>
</dbReference>
<protein>
    <recommendedName>
        <fullName evidence="4">YYY membrane protein</fullName>
    </recommendedName>
</protein>
<feature type="transmembrane region" description="Helical" evidence="1">
    <location>
        <begin position="345"/>
        <end position="364"/>
    </location>
</feature>
<dbReference type="PANTHER" id="PTHR10790">
    <property type="entry name" value="TPR-DOMAIN CONTAINING PROTEIN"/>
    <property type="match status" value="1"/>
</dbReference>
<name>A0A0G1MDF9_UNCKA</name>
<proteinExistence type="predicted"/>
<feature type="transmembrane region" description="Helical" evidence="1">
    <location>
        <begin position="39"/>
        <end position="57"/>
    </location>
</feature>
<evidence type="ECO:0000256" key="1">
    <source>
        <dbReference type="SAM" id="Phobius"/>
    </source>
</evidence>
<feature type="transmembrane region" description="Helical" evidence="1">
    <location>
        <begin position="455"/>
        <end position="472"/>
    </location>
</feature>
<dbReference type="AlphaFoldDB" id="A0A0G1MDF9"/>
<feature type="transmembrane region" description="Helical" evidence="1">
    <location>
        <begin position="105"/>
        <end position="125"/>
    </location>
</feature>
<evidence type="ECO:0000313" key="2">
    <source>
        <dbReference type="EMBL" id="KKT69979.1"/>
    </source>
</evidence>
<keyword evidence="1" id="KW-0812">Transmembrane</keyword>
<dbReference type="Pfam" id="PF10060">
    <property type="entry name" value="DUF2298"/>
    <property type="match status" value="1"/>
</dbReference>
<feature type="transmembrane region" description="Helical" evidence="1">
    <location>
        <begin position="384"/>
        <end position="405"/>
    </location>
</feature>
<feature type="transmembrane region" description="Helical" evidence="1">
    <location>
        <begin position="186"/>
        <end position="205"/>
    </location>
</feature>
<dbReference type="Proteomes" id="UP000034783">
    <property type="component" value="Unassembled WGS sequence"/>
</dbReference>
<dbReference type="EMBL" id="LCJD01000006">
    <property type="protein sequence ID" value="KKT69979.1"/>
    <property type="molecule type" value="Genomic_DNA"/>
</dbReference>
<dbReference type="PANTHER" id="PTHR10790:SF51">
    <property type="entry name" value="TETRATRICOPEPTIDE REPEAT PROTEIN"/>
    <property type="match status" value="1"/>
</dbReference>
<feature type="transmembrane region" description="Helical" evidence="1">
    <location>
        <begin position="264"/>
        <end position="284"/>
    </location>
</feature>
<reference evidence="2 3" key="1">
    <citation type="journal article" date="2015" name="Nature">
        <title>rRNA introns, odd ribosomes, and small enigmatic genomes across a large radiation of phyla.</title>
        <authorList>
            <person name="Brown C.T."/>
            <person name="Hug L.A."/>
            <person name="Thomas B.C."/>
            <person name="Sharon I."/>
            <person name="Castelle C.J."/>
            <person name="Singh A."/>
            <person name="Wilkins M.J."/>
            <person name="Williams K.H."/>
            <person name="Banfield J.F."/>
        </authorList>
    </citation>
    <scope>NUCLEOTIDE SEQUENCE [LARGE SCALE GENOMIC DNA]</scope>
</reference>
<feature type="transmembrane region" description="Helical" evidence="1">
    <location>
        <begin position="291"/>
        <end position="309"/>
    </location>
</feature>
<evidence type="ECO:0008006" key="4">
    <source>
        <dbReference type="Google" id="ProtNLM"/>
    </source>
</evidence>
<feature type="transmembrane region" description="Helical" evidence="1">
    <location>
        <begin position="63"/>
        <end position="84"/>
    </location>
</feature>
<accession>A0A0G1MDF9</accession>
<feature type="transmembrane region" description="Helical" evidence="1">
    <location>
        <begin position="6"/>
        <end position="27"/>
    </location>
</feature>
<feature type="transmembrane region" description="Helical" evidence="1">
    <location>
        <begin position="484"/>
        <end position="502"/>
    </location>
</feature>
<keyword evidence="1" id="KW-0472">Membrane</keyword>
<evidence type="ECO:0000313" key="3">
    <source>
        <dbReference type="Proteomes" id="UP000034783"/>
    </source>
</evidence>
<comment type="caution">
    <text evidence="2">The sequence shown here is derived from an EMBL/GenBank/DDBJ whole genome shotgun (WGS) entry which is preliminary data.</text>
</comment>
<gene>
    <name evidence="2" type="ORF">UW65_C0006G0002</name>
</gene>
<feature type="transmembrane region" description="Helical" evidence="1">
    <location>
        <begin position="212"/>
        <end position="232"/>
    </location>
</feature>
<keyword evidence="1" id="KW-1133">Transmembrane helix</keyword>
<feature type="transmembrane region" description="Helical" evidence="1">
    <location>
        <begin position="315"/>
        <end position="333"/>
    </location>
</feature>
<feature type="transmembrane region" description="Helical" evidence="1">
    <location>
        <begin position="414"/>
        <end position="435"/>
    </location>
</feature>
<sequence>MVFADVYYILIFYLTGTLFALAGFAVVKSVFADFPDKGYILAKIFGLLGVSFVMWTLTYVFKLPYTSAAVVFVLLAFITVGVVANRAEFFADLRKNLKFIAGEEILFACFFGLMLIYRSAVPQIVDIEKFMDFAILNGLYRTEQLPPQDVWFSGNTINYYYFGHFILTTMNKVTHIPLSTAYNLNVAYIFALTASAGFSIVLALTRSRIASVLSGLLLVAAGNMDLMVNQLIKGNANYFYADARSLIPNAITEFPSYSFIISDLHAHIINLPFVLLFIGILVALAQNISLLKSRLVLLLASASLGALGVINSWDYFVYTALMFTVLLIAFARSEKHLKNAVIKSALYTAGIAGGGLLLFFNYYLDFRPAVSGVGFALESLGLQPTLRMFGYFSFGAVSFIAYLLVCRKKTHTDLIAIGFLLVGVMLILLPNFVYLKDIYSKLNPPFYRANSVFKIWYQAWVVLAIFSAYAFYKVFTFLISRQSYLLFVIYFGVFSFMTFWVFKYPVISVNYVLGSHYVYKGLDGQAYLNDQSPDDLVLINWLNANVHGQPVLLEATVKSYSRYSLISAYTGLPTVVGWDEHELGWRDNWPEIAQRLGDVEKLYISDSLTEVQRLVEKYNVKYVVIGNREKEIYGETAGKTINQLAKSEVVFNTTKLLRIAK</sequence>
<organism evidence="2 3">
    <name type="scientific">candidate division WWE3 bacterium GW2011_GWB1_44_4</name>
    <dbReference type="NCBI Taxonomy" id="1619116"/>
    <lineage>
        <taxon>Bacteria</taxon>
        <taxon>Katanobacteria</taxon>
    </lineage>
</organism>